<feature type="modified residue" description="Phosphotyrosine; by PKDCC" evidence="15">
    <location>
        <position position="517"/>
    </location>
</feature>
<dbReference type="FunFam" id="2.110.10.10:FF:000012">
    <property type="entry name" value="Matrix metallopeptidase 21"/>
    <property type="match status" value="1"/>
</dbReference>
<feature type="binding site" evidence="13">
    <location>
        <position position="374"/>
    </location>
    <ligand>
        <name>Zn(2+)</name>
        <dbReference type="ChEBI" id="CHEBI:29105"/>
        <label>2</label>
        <note>catalytic</note>
    </ligand>
</feature>
<feature type="binding site" evidence="14">
    <location>
        <position position="338"/>
    </location>
    <ligand>
        <name>Ca(2+)</name>
        <dbReference type="ChEBI" id="CHEBI:29108"/>
        <label>2</label>
    </ligand>
</feature>
<dbReference type="Pfam" id="PF00413">
    <property type="entry name" value="Peptidase_M10"/>
    <property type="match status" value="1"/>
</dbReference>
<evidence type="ECO:0000256" key="11">
    <source>
        <dbReference type="ARBA" id="ARBA00023180"/>
    </source>
</evidence>
<evidence type="ECO:0000256" key="5">
    <source>
        <dbReference type="ARBA" id="ARBA00022737"/>
    </source>
</evidence>
<keyword evidence="20" id="KW-1185">Reference proteome</keyword>
<feature type="binding site" evidence="14">
    <location>
        <position position="332"/>
    </location>
    <ligand>
        <name>Zn(2+)</name>
        <dbReference type="ChEBI" id="CHEBI:29105"/>
        <label>1</label>
    </ligand>
</feature>
<feature type="binding site" evidence="14">
    <location>
        <position position="430"/>
    </location>
    <ligand>
        <name>Ca(2+)</name>
        <dbReference type="ChEBI" id="CHEBI:29108"/>
        <label>5</label>
    </ligand>
</feature>
<keyword evidence="7 13" id="KW-0862">Zinc</keyword>
<feature type="binding site" evidence="14">
    <location>
        <position position="345"/>
    </location>
    <ligand>
        <name>Ca(2+)</name>
        <dbReference type="ChEBI" id="CHEBI:29108"/>
        <label>3</label>
    </ligand>
</feature>
<dbReference type="InterPro" id="IPR006026">
    <property type="entry name" value="Peptidase_Metallo"/>
</dbReference>
<feature type="repeat" description="Hemopexin" evidence="16">
    <location>
        <begin position="411"/>
        <end position="470"/>
    </location>
</feature>
<feature type="active site" evidence="12">
    <location>
        <position position="365"/>
    </location>
</feature>
<evidence type="ECO:0000313" key="21">
    <source>
        <dbReference type="RefSeq" id="XP_033810987.1"/>
    </source>
</evidence>
<dbReference type="AlphaFoldDB" id="A0A6P8RZK4"/>
<evidence type="ECO:0000259" key="19">
    <source>
        <dbReference type="SMART" id="SM00235"/>
    </source>
</evidence>
<dbReference type="Proteomes" id="UP000515159">
    <property type="component" value="Chromosome 1"/>
</dbReference>
<keyword evidence="11" id="KW-0325">Glycoprotein</keyword>
<dbReference type="GO" id="GO:0004222">
    <property type="term" value="F:metalloendopeptidase activity"/>
    <property type="evidence" value="ECO:0007669"/>
    <property type="project" value="InterPro"/>
</dbReference>
<feature type="repeat" description="Hemopexin" evidence="16">
    <location>
        <begin position="529"/>
        <end position="577"/>
    </location>
</feature>
<dbReference type="SMART" id="SM00120">
    <property type="entry name" value="HX"/>
    <property type="match status" value="4"/>
</dbReference>
<feature type="domain" description="Peptidase metallopeptidase" evidence="19">
    <location>
        <begin position="248"/>
        <end position="409"/>
    </location>
</feature>
<comment type="cofactor">
    <cofactor evidence="14">
        <name>Zn(2+)</name>
        <dbReference type="ChEBI" id="CHEBI:29105"/>
    </cofactor>
    <text evidence="14">Binds 2 Zn(2+) ions per subunit.</text>
</comment>
<keyword evidence="3 13" id="KW-0479">Metal-binding</keyword>
<keyword evidence="2" id="KW-0645">Protease</keyword>
<dbReference type="SMART" id="SM00235">
    <property type="entry name" value="ZnMc"/>
    <property type="match status" value="1"/>
</dbReference>
<feature type="binding site" evidence="14">
    <location>
        <position position="324"/>
    </location>
    <ligand>
        <name>Ca(2+)</name>
        <dbReference type="ChEBI" id="CHEBI:29108"/>
        <label>3</label>
    </ligand>
</feature>
<accession>A0A6P8RZK4</accession>
<evidence type="ECO:0000256" key="7">
    <source>
        <dbReference type="ARBA" id="ARBA00022833"/>
    </source>
</evidence>
<evidence type="ECO:0000256" key="18">
    <source>
        <dbReference type="SAM" id="SignalP"/>
    </source>
</evidence>
<feature type="signal peptide" evidence="18">
    <location>
        <begin position="1"/>
        <end position="25"/>
    </location>
</feature>
<dbReference type="KEGG" id="gsh:117365117"/>
<evidence type="ECO:0000256" key="17">
    <source>
        <dbReference type="SAM" id="MobiDB-lite"/>
    </source>
</evidence>
<evidence type="ECO:0000313" key="20">
    <source>
        <dbReference type="Proteomes" id="UP000515159"/>
    </source>
</evidence>
<evidence type="ECO:0000256" key="8">
    <source>
        <dbReference type="ARBA" id="ARBA00022837"/>
    </source>
</evidence>
<dbReference type="RefSeq" id="XP_033810987.1">
    <property type="nucleotide sequence ID" value="XM_033955096.1"/>
</dbReference>
<proteinExistence type="inferred from homology"/>
<feature type="chain" id="PRO_5027665880" evidence="18">
    <location>
        <begin position="26"/>
        <end position="659"/>
    </location>
</feature>
<dbReference type="GO" id="GO:0030574">
    <property type="term" value="P:collagen catabolic process"/>
    <property type="evidence" value="ECO:0007669"/>
    <property type="project" value="TreeGrafter"/>
</dbReference>
<dbReference type="InterPro" id="IPR036375">
    <property type="entry name" value="Hemopexin-like_dom_sf"/>
</dbReference>
<evidence type="ECO:0000256" key="13">
    <source>
        <dbReference type="PIRSR" id="PIRSR001191-2"/>
    </source>
</evidence>
<evidence type="ECO:0000256" key="2">
    <source>
        <dbReference type="ARBA" id="ARBA00022670"/>
    </source>
</evidence>
<protein>
    <submittedName>
        <fullName evidence="21">Matrix metalloproteinase-21-like</fullName>
    </submittedName>
</protein>
<dbReference type="SUPFAM" id="SSF50923">
    <property type="entry name" value="Hemopexin-like domain"/>
    <property type="match status" value="1"/>
</dbReference>
<dbReference type="InterPro" id="IPR021190">
    <property type="entry name" value="Pept_M10A"/>
</dbReference>
<comment type="similarity">
    <text evidence="1">Belongs to the peptidase M10A family.</text>
</comment>
<dbReference type="InterPro" id="IPR036365">
    <property type="entry name" value="PGBD-like_sf"/>
</dbReference>
<dbReference type="InterPro" id="IPR001818">
    <property type="entry name" value="Pept_M10_metallopeptidase"/>
</dbReference>
<feature type="binding site" evidence="13">
    <location>
        <position position="364"/>
    </location>
    <ligand>
        <name>Zn(2+)</name>
        <dbReference type="ChEBI" id="CHEBI:29105"/>
        <label>2</label>
        <note>catalytic</note>
    </ligand>
</feature>
<evidence type="ECO:0000256" key="10">
    <source>
        <dbReference type="ARBA" id="ARBA00023157"/>
    </source>
</evidence>
<dbReference type="PANTHER" id="PTHR10201">
    <property type="entry name" value="MATRIX METALLOPROTEINASE"/>
    <property type="match status" value="1"/>
</dbReference>
<dbReference type="InterPro" id="IPR024079">
    <property type="entry name" value="MetalloPept_cat_dom_sf"/>
</dbReference>
<feature type="binding site" evidence="14">
    <location>
        <position position="345"/>
    </location>
    <ligand>
        <name>Ca(2+)</name>
        <dbReference type="ChEBI" id="CHEBI:29108"/>
        <label>1</label>
    </ligand>
</feature>
<gene>
    <name evidence="21" type="primary">LOC117365117</name>
</gene>
<evidence type="ECO:0000256" key="9">
    <source>
        <dbReference type="ARBA" id="ARBA00023049"/>
    </source>
</evidence>
<feature type="binding site" evidence="14">
    <location>
        <position position="343"/>
    </location>
    <ligand>
        <name>Ca(2+)</name>
        <dbReference type="ChEBI" id="CHEBI:29108"/>
        <label>1</label>
    </ligand>
</feature>
<dbReference type="InParanoid" id="A0A6P8RZK4"/>
<evidence type="ECO:0000256" key="15">
    <source>
        <dbReference type="PIRSR" id="PIRSR621190-4"/>
    </source>
</evidence>
<dbReference type="SUPFAM" id="SSF47090">
    <property type="entry name" value="PGBD-like"/>
    <property type="match status" value="1"/>
</dbReference>
<keyword evidence="6" id="KW-0378">Hydrolase</keyword>
<evidence type="ECO:0000256" key="16">
    <source>
        <dbReference type="PROSITE-ProRule" id="PRU01011"/>
    </source>
</evidence>
<sequence length="659" mass="76114">MILHSGIMTVFLLSHLLISWHLTEGEKVYHNRDRSNIQQRPKKQVEIVVTPKFALRYLWKYGWIEPMKWESFRYEGVIQPEKKDVAPTDASTVLTEGQSKNGYVEKSQAAEPTESPQFISALKRFQEAKGLPITGILDEATKKIMITPRCGVPDHKVPETKEGTSMPNANGNSKNVNSNSTGNTTDISNFSDNTIMSTIAQSNITDSTGVTNSTNATSRGQIAQGRLLQRLVEHTRKKRSDSLRNYTKTVAFPKPKVKWRLLGEGYSEWLPTDQQRNILKWAFRMWSEVVPLIFEEDIISPAHEIDIKLGFGTGRHLGCSQVFDGMGQEFAHAWHLGDIHFDDDEHFVPPNSEEGISLLKVALHEIGHVLGLSHMNQMGSVMQPNYIPANTKEELDWMDRKAIQKIYGKCEGRFNTVFDWVRKETKENGILVYSFYTYFFRSSWYWMYENQNNRTRYGDPNLLSDGWRGIPQSDIDAFIQIQTWNKDYTFFFKGTQYWRYDNEKRKAYTMDPEGNKYPRLISEGFAGVFSIIDTAFFDRRDSNIYFFREYNVTAFNVETNHIVEGYPKPIKAVFPSVFADDHPMGNLDAVYFSYAHDDIFFIKDKYAWRVVNEKDRQSNSTLPQNGLLFRHQLNELWYDICDVHPSMLSMPIPTGNPDN</sequence>
<evidence type="ECO:0000256" key="14">
    <source>
        <dbReference type="PIRSR" id="PIRSR621190-2"/>
    </source>
</evidence>
<feature type="binding site" evidence="14">
    <location>
        <position position="306"/>
    </location>
    <ligand>
        <name>Ca(2+)</name>
        <dbReference type="ChEBI" id="CHEBI:29108"/>
        <label>2</label>
    </ligand>
</feature>
<evidence type="ECO:0000256" key="3">
    <source>
        <dbReference type="ARBA" id="ARBA00022723"/>
    </source>
</evidence>
<dbReference type="OrthoDB" id="406838at2759"/>
<evidence type="ECO:0000256" key="6">
    <source>
        <dbReference type="ARBA" id="ARBA00022801"/>
    </source>
</evidence>
<feature type="compositionally biased region" description="Low complexity" evidence="17">
    <location>
        <begin position="168"/>
        <end position="182"/>
    </location>
</feature>
<dbReference type="GO" id="GO:0008270">
    <property type="term" value="F:zinc ion binding"/>
    <property type="evidence" value="ECO:0007669"/>
    <property type="project" value="InterPro"/>
</dbReference>
<evidence type="ECO:0000256" key="1">
    <source>
        <dbReference type="ARBA" id="ARBA00010370"/>
    </source>
</evidence>
<feature type="binding site" evidence="14">
    <location>
        <position position="535"/>
    </location>
    <ligand>
        <name>Ca(2+)</name>
        <dbReference type="ChEBI" id="CHEBI:29108"/>
        <label>5</label>
    </ligand>
</feature>
<dbReference type="Gene3D" id="2.110.10.10">
    <property type="entry name" value="Hemopexin-like domain"/>
    <property type="match status" value="2"/>
</dbReference>
<keyword evidence="10" id="KW-1015">Disulfide bond</keyword>
<dbReference type="GeneID" id="117365117"/>
<feature type="binding site" evidence="13">
    <location>
        <position position="368"/>
    </location>
    <ligand>
        <name>Zn(2+)</name>
        <dbReference type="ChEBI" id="CHEBI:29105"/>
        <label>2</label>
        <note>catalytic</note>
    </ligand>
</feature>
<feature type="binding site" evidence="14">
    <location>
        <position position="316"/>
    </location>
    <ligand>
        <name>Zn(2+)</name>
        <dbReference type="ChEBI" id="CHEBI:29105"/>
        <label>1</label>
    </ligand>
</feature>
<dbReference type="InterPro" id="IPR033739">
    <property type="entry name" value="M10A_MMP"/>
</dbReference>
<dbReference type="GO" id="GO:0007368">
    <property type="term" value="P:determination of left/right symmetry"/>
    <property type="evidence" value="ECO:0007669"/>
    <property type="project" value="UniProtKB-ARBA"/>
</dbReference>
<feature type="binding site" evidence="14">
    <location>
        <position position="325"/>
    </location>
    <ligand>
        <name>Ca(2+)</name>
        <dbReference type="ChEBI" id="CHEBI:29108"/>
        <label>3</label>
    </ligand>
</feature>
<dbReference type="GO" id="GO:0006508">
    <property type="term" value="P:proteolysis"/>
    <property type="evidence" value="ECO:0007669"/>
    <property type="project" value="UniProtKB-KW"/>
</dbReference>
<dbReference type="CDD" id="cd04278">
    <property type="entry name" value="ZnMc_MMP"/>
    <property type="match status" value="1"/>
</dbReference>
<evidence type="ECO:0000256" key="4">
    <source>
        <dbReference type="ARBA" id="ARBA00022729"/>
    </source>
</evidence>
<dbReference type="Pfam" id="PF01471">
    <property type="entry name" value="PG_binding_1"/>
    <property type="match status" value="1"/>
</dbReference>
<comment type="cofactor">
    <cofactor evidence="14">
        <name>Ca(2+)</name>
        <dbReference type="ChEBI" id="CHEBI:29108"/>
    </cofactor>
    <text evidence="14">Can bind about 5 Ca(2+) ions per subunit.</text>
</comment>
<feature type="region of interest" description="Disordered" evidence="17">
    <location>
        <begin position="151"/>
        <end position="182"/>
    </location>
</feature>
<feature type="binding site" evidence="14">
    <location>
        <position position="476"/>
    </location>
    <ligand>
        <name>Ca(2+)</name>
        <dbReference type="ChEBI" id="CHEBI:29108"/>
        <label>4</label>
    </ligand>
</feature>
<keyword evidence="8 14" id="KW-0106">Calcium</keyword>
<dbReference type="InterPro" id="IPR018487">
    <property type="entry name" value="Hemopexin-like_repeat"/>
</dbReference>
<dbReference type="Gene3D" id="3.40.390.10">
    <property type="entry name" value="Collagenase (Catalytic Domain)"/>
    <property type="match status" value="1"/>
</dbReference>
<feature type="binding site" evidence="14">
    <location>
        <position position="588"/>
    </location>
    <ligand>
        <name>Ca(2+)</name>
        <dbReference type="ChEBI" id="CHEBI:29108"/>
        <label>4</label>
    </ligand>
</feature>
<dbReference type="GO" id="GO:0031012">
    <property type="term" value="C:extracellular matrix"/>
    <property type="evidence" value="ECO:0007669"/>
    <property type="project" value="InterPro"/>
</dbReference>
<dbReference type="PIRSF" id="PIRSF001191">
    <property type="entry name" value="Peptidase_M10A_matrix"/>
    <property type="match status" value="1"/>
</dbReference>
<organism evidence="20 21">
    <name type="scientific">Geotrypetes seraphini</name>
    <name type="common">Gaboon caecilian</name>
    <name type="synonym">Caecilia seraphini</name>
    <dbReference type="NCBI Taxonomy" id="260995"/>
    <lineage>
        <taxon>Eukaryota</taxon>
        <taxon>Metazoa</taxon>
        <taxon>Chordata</taxon>
        <taxon>Craniata</taxon>
        <taxon>Vertebrata</taxon>
        <taxon>Euteleostomi</taxon>
        <taxon>Amphibia</taxon>
        <taxon>Gymnophiona</taxon>
        <taxon>Geotrypetes</taxon>
    </lineage>
</organism>
<feature type="binding site" evidence="14">
    <location>
        <position position="590"/>
    </location>
    <ligand>
        <name>Ca(2+)</name>
        <dbReference type="ChEBI" id="CHEBI:29108"/>
        <label>5</label>
    </ligand>
</feature>
<dbReference type="SUPFAM" id="SSF55486">
    <property type="entry name" value="Metalloproteases ('zincins'), catalytic domain"/>
    <property type="match status" value="1"/>
</dbReference>
<feature type="binding site" evidence="14">
    <location>
        <position position="342"/>
    </location>
    <ligand>
        <name>Ca(2+)</name>
        <dbReference type="ChEBI" id="CHEBI:29108"/>
        <label>3</label>
    </ligand>
</feature>
<reference evidence="21" key="1">
    <citation type="submission" date="2025-08" db="UniProtKB">
        <authorList>
            <consortium name="RefSeq"/>
        </authorList>
    </citation>
    <scope>IDENTIFICATION</scope>
</reference>
<dbReference type="PRINTS" id="PR00138">
    <property type="entry name" value="MATRIXIN"/>
</dbReference>
<feature type="binding site" evidence="14">
    <location>
        <position position="340"/>
    </location>
    <ligand>
        <name>Zn(2+)</name>
        <dbReference type="ChEBI" id="CHEBI:29105"/>
        <label>1</label>
    </ligand>
</feature>
<name>A0A6P8RZK4_GEOSA</name>
<feature type="compositionally biased region" description="Basic and acidic residues" evidence="17">
    <location>
        <begin position="152"/>
        <end position="162"/>
    </location>
</feature>
<feature type="repeat" description="Hemopexin" evidence="16">
    <location>
        <begin position="472"/>
        <end position="528"/>
    </location>
</feature>
<feature type="binding site" evidence="14">
    <location>
        <position position="382"/>
    </location>
    <ligand>
        <name>Zn(2+)</name>
        <dbReference type="ChEBI" id="CHEBI:29105"/>
        <label>2</label>
        <note>catalytic</note>
    </ligand>
</feature>
<dbReference type="GO" id="GO:0030198">
    <property type="term" value="P:extracellular matrix organization"/>
    <property type="evidence" value="ECO:0007669"/>
    <property type="project" value="TreeGrafter"/>
</dbReference>
<dbReference type="Pfam" id="PF00045">
    <property type="entry name" value="Hemopexin"/>
    <property type="match status" value="2"/>
</dbReference>
<keyword evidence="5" id="KW-0677">Repeat</keyword>
<evidence type="ECO:0000256" key="12">
    <source>
        <dbReference type="PIRSR" id="PIRSR001191-1"/>
    </source>
</evidence>
<dbReference type="InterPro" id="IPR002477">
    <property type="entry name" value="Peptidoglycan-bd-like"/>
</dbReference>
<keyword evidence="9" id="KW-0482">Metalloprotease</keyword>
<dbReference type="PANTHER" id="PTHR10201:SF325">
    <property type="entry name" value="MATRIX METALLOPROTEINASE-21"/>
    <property type="match status" value="1"/>
</dbReference>
<dbReference type="PROSITE" id="PS51642">
    <property type="entry name" value="HEMOPEXIN_2"/>
    <property type="match status" value="3"/>
</dbReference>
<keyword evidence="4 18" id="KW-0732">Signal</keyword>